<keyword evidence="2" id="KW-0521">NADP</keyword>
<comment type="caution">
    <text evidence="8">The sequence shown here is derived from an EMBL/GenBank/DDBJ whole genome shotgun (WGS) entry which is preliminary data.</text>
</comment>
<evidence type="ECO:0000256" key="3">
    <source>
        <dbReference type="ARBA" id="ARBA00023002"/>
    </source>
</evidence>
<keyword evidence="9" id="KW-1185">Reference proteome</keyword>
<proteinExistence type="inferred from homology"/>
<dbReference type="PANTHER" id="PTHR43827">
    <property type="entry name" value="2,5-DIKETO-D-GLUCONIC ACID REDUCTASE"/>
    <property type="match status" value="1"/>
</dbReference>
<dbReference type="GO" id="GO:0016616">
    <property type="term" value="F:oxidoreductase activity, acting on the CH-OH group of donors, NAD or NADP as acceptor"/>
    <property type="evidence" value="ECO:0007669"/>
    <property type="project" value="UniProtKB-ARBA"/>
</dbReference>
<evidence type="ECO:0000256" key="5">
    <source>
        <dbReference type="PIRSR" id="PIRSR000097-2"/>
    </source>
</evidence>
<feature type="active site" description="Proton donor" evidence="4">
    <location>
        <position position="64"/>
    </location>
</feature>
<evidence type="ECO:0000256" key="1">
    <source>
        <dbReference type="ARBA" id="ARBA00007905"/>
    </source>
</evidence>
<sequence length="236" mass="26039">MGLVQYLKTRQTISSIETFTLLDGTKIPWIGWGNGTGDALNKAVECGHVALESGIRHLDTAQWYKNEKETGQAISQSSVGREDVFVTSKITNTGDEASIAVEDVRESVQGSLDRLGFVPDLYLVHTPFVPPPGQLKAFWKVLESLKKEGKLKSIGVSNFRPQDLEEVLDGAEFKPVVNQLEYHPYTLAHLEPVLDLQKKHGIVTESYGTLSPTLRHPTGGPLKPVLERIAERIGLL</sequence>
<keyword evidence="3" id="KW-0560">Oxidoreductase</keyword>
<dbReference type="Gene3D" id="3.20.20.100">
    <property type="entry name" value="NADP-dependent oxidoreductase domain"/>
    <property type="match status" value="1"/>
</dbReference>
<organism evidence="8 9">
    <name type="scientific">Psilocybe cf. subviscida</name>
    <dbReference type="NCBI Taxonomy" id="2480587"/>
    <lineage>
        <taxon>Eukaryota</taxon>
        <taxon>Fungi</taxon>
        <taxon>Dikarya</taxon>
        <taxon>Basidiomycota</taxon>
        <taxon>Agaricomycotina</taxon>
        <taxon>Agaricomycetes</taxon>
        <taxon>Agaricomycetidae</taxon>
        <taxon>Agaricales</taxon>
        <taxon>Agaricineae</taxon>
        <taxon>Strophariaceae</taxon>
        <taxon>Psilocybe</taxon>
    </lineage>
</organism>
<evidence type="ECO:0000256" key="6">
    <source>
        <dbReference type="PIRSR" id="PIRSR000097-3"/>
    </source>
</evidence>
<dbReference type="EMBL" id="JAACJJ010000028">
    <property type="protein sequence ID" value="KAF5322036.1"/>
    <property type="molecule type" value="Genomic_DNA"/>
</dbReference>
<dbReference type="InterPro" id="IPR020471">
    <property type="entry name" value="AKR"/>
</dbReference>
<gene>
    <name evidence="8" type="ORF">D9619_002220</name>
</gene>
<evidence type="ECO:0000313" key="9">
    <source>
        <dbReference type="Proteomes" id="UP000567179"/>
    </source>
</evidence>
<protein>
    <recommendedName>
        <fullName evidence="7">NADP-dependent oxidoreductase domain-containing protein</fullName>
    </recommendedName>
</protein>
<dbReference type="PANTHER" id="PTHR43827:SF3">
    <property type="entry name" value="NADP-DEPENDENT OXIDOREDUCTASE DOMAIN-CONTAINING PROTEIN"/>
    <property type="match status" value="1"/>
</dbReference>
<evidence type="ECO:0000256" key="4">
    <source>
        <dbReference type="PIRSR" id="PIRSR000097-1"/>
    </source>
</evidence>
<dbReference type="InterPro" id="IPR036812">
    <property type="entry name" value="NAD(P)_OxRdtase_dom_sf"/>
</dbReference>
<feature type="site" description="Lowers pKa of active site Tyr" evidence="6">
    <location>
        <position position="89"/>
    </location>
</feature>
<comment type="similarity">
    <text evidence="1">Belongs to the aldo/keto reductase family.</text>
</comment>
<dbReference type="InterPro" id="IPR023210">
    <property type="entry name" value="NADP_OxRdtase_dom"/>
</dbReference>
<accession>A0A8H5BFN5</accession>
<evidence type="ECO:0000256" key="2">
    <source>
        <dbReference type="ARBA" id="ARBA00022857"/>
    </source>
</evidence>
<dbReference type="Pfam" id="PF00248">
    <property type="entry name" value="Aldo_ket_red"/>
    <property type="match status" value="1"/>
</dbReference>
<evidence type="ECO:0000313" key="8">
    <source>
        <dbReference type="EMBL" id="KAF5322036.1"/>
    </source>
</evidence>
<feature type="binding site" evidence="5">
    <location>
        <position position="125"/>
    </location>
    <ligand>
        <name>substrate</name>
    </ligand>
</feature>
<dbReference type="OrthoDB" id="416253at2759"/>
<feature type="domain" description="NADP-dependent oxidoreductase" evidence="7">
    <location>
        <begin position="41"/>
        <end position="211"/>
    </location>
</feature>
<reference evidence="8 9" key="1">
    <citation type="journal article" date="2020" name="ISME J.">
        <title>Uncovering the hidden diversity of litter-decomposition mechanisms in mushroom-forming fungi.</title>
        <authorList>
            <person name="Floudas D."/>
            <person name="Bentzer J."/>
            <person name="Ahren D."/>
            <person name="Johansson T."/>
            <person name="Persson P."/>
            <person name="Tunlid A."/>
        </authorList>
    </citation>
    <scope>NUCLEOTIDE SEQUENCE [LARGE SCALE GENOMIC DNA]</scope>
    <source>
        <strain evidence="8 9">CBS 101986</strain>
    </source>
</reference>
<dbReference type="PIRSF" id="PIRSF000097">
    <property type="entry name" value="AKR"/>
    <property type="match status" value="1"/>
</dbReference>
<dbReference type="PRINTS" id="PR00069">
    <property type="entry name" value="ALDKETRDTASE"/>
</dbReference>
<dbReference type="AlphaFoldDB" id="A0A8H5BFN5"/>
<dbReference type="Proteomes" id="UP000567179">
    <property type="component" value="Unassembled WGS sequence"/>
</dbReference>
<dbReference type="SUPFAM" id="SSF51430">
    <property type="entry name" value="NAD(P)-linked oxidoreductase"/>
    <property type="match status" value="1"/>
</dbReference>
<evidence type="ECO:0000259" key="7">
    <source>
        <dbReference type="Pfam" id="PF00248"/>
    </source>
</evidence>
<name>A0A8H5BFN5_9AGAR</name>